<gene>
    <name evidence="7" type="ORF">IV203_016636</name>
</gene>
<keyword evidence="8" id="KW-1185">Reference proteome</keyword>
<dbReference type="InterPro" id="IPR019607">
    <property type="entry name" value="Putative_zinc-finger_domain"/>
</dbReference>
<dbReference type="EMBL" id="JAGRRH010000020">
    <property type="protein sequence ID" value="KAG7347931.1"/>
    <property type="molecule type" value="Genomic_DNA"/>
</dbReference>
<dbReference type="GO" id="GO:0008270">
    <property type="term" value="F:zinc ion binding"/>
    <property type="evidence" value="ECO:0007669"/>
    <property type="project" value="UniProtKB-KW"/>
</dbReference>
<keyword evidence="3" id="KW-0862">Zinc</keyword>
<comment type="caution">
    <text evidence="7">The sequence shown here is derived from an EMBL/GenBank/DDBJ whole genome shotgun (WGS) entry which is preliminary data.</text>
</comment>
<keyword evidence="3" id="KW-0479">Metal-binding</keyword>
<dbReference type="InterPro" id="IPR001611">
    <property type="entry name" value="Leu-rich_rpt"/>
</dbReference>
<dbReference type="Pfam" id="PF10650">
    <property type="entry name" value="zf-C3H1"/>
    <property type="match status" value="1"/>
</dbReference>
<evidence type="ECO:0000256" key="4">
    <source>
        <dbReference type="SAM" id="Coils"/>
    </source>
</evidence>
<dbReference type="PANTHER" id="PTHR48051:SF54">
    <property type="entry name" value="LEUCINE-RICH REPEAT-CONTAINING PROTEIN"/>
    <property type="match status" value="1"/>
</dbReference>
<evidence type="ECO:0000313" key="8">
    <source>
        <dbReference type="Proteomes" id="UP000693970"/>
    </source>
</evidence>
<feature type="region of interest" description="Disordered" evidence="5">
    <location>
        <begin position="360"/>
        <end position="381"/>
    </location>
</feature>
<name>A0A9K3KQY5_9STRA</name>
<evidence type="ECO:0000313" key="7">
    <source>
        <dbReference type="EMBL" id="KAG7347931.1"/>
    </source>
</evidence>
<evidence type="ECO:0000256" key="3">
    <source>
        <dbReference type="PROSITE-ProRule" id="PRU00723"/>
    </source>
</evidence>
<keyword evidence="3 7" id="KW-0863">Zinc-finger</keyword>
<dbReference type="Proteomes" id="UP000693970">
    <property type="component" value="Unassembled WGS sequence"/>
</dbReference>
<dbReference type="SMART" id="SM00369">
    <property type="entry name" value="LRR_TYP"/>
    <property type="match status" value="3"/>
</dbReference>
<organism evidence="7 8">
    <name type="scientific">Nitzschia inconspicua</name>
    <dbReference type="NCBI Taxonomy" id="303405"/>
    <lineage>
        <taxon>Eukaryota</taxon>
        <taxon>Sar</taxon>
        <taxon>Stramenopiles</taxon>
        <taxon>Ochrophyta</taxon>
        <taxon>Bacillariophyta</taxon>
        <taxon>Bacillariophyceae</taxon>
        <taxon>Bacillariophycidae</taxon>
        <taxon>Bacillariales</taxon>
        <taxon>Bacillariaceae</taxon>
        <taxon>Nitzschia</taxon>
    </lineage>
</organism>
<keyword evidence="2" id="KW-0677">Repeat</keyword>
<evidence type="ECO:0000259" key="6">
    <source>
        <dbReference type="PROSITE" id="PS50103"/>
    </source>
</evidence>
<proteinExistence type="predicted"/>
<evidence type="ECO:0000256" key="1">
    <source>
        <dbReference type="ARBA" id="ARBA00022614"/>
    </source>
</evidence>
<accession>A0A9K3KQY5</accession>
<dbReference type="InterPro" id="IPR000571">
    <property type="entry name" value="Znf_CCCH"/>
</dbReference>
<reference evidence="7" key="2">
    <citation type="submission" date="2021-04" db="EMBL/GenBank/DDBJ databases">
        <authorList>
            <person name="Podell S."/>
        </authorList>
    </citation>
    <scope>NUCLEOTIDE SEQUENCE</scope>
    <source>
        <strain evidence="7">Hildebrandi</strain>
    </source>
</reference>
<keyword evidence="4" id="KW-0175">Coiled coil</keyword>
<feature type="zinc finger region" description="C3H1-type" evidence="3">
    <location>
        <begin position="310"/>
        <end position="336"/>
    </location>
</feature>
<feature type="domain" description="C3H1-type" evidence="6">
    <location>
        <begin position="310"/>
        <end position="336"/>
    </location>
</feature>
<protein>
    <submittedName>
        <fullName evidence="7">Zinc-finger domain containing protein</fullName>
    </submittedName>
</protein>
<dbReference type="GO" id="GO:0005737">
    <property type="term" value="C:cytoplasm"/>
    <property type="evidence" value="ECO:0007669"/>
    <property type="project" value="TreeGrafter"/>
</dbReference>
<feature type="compositionally biased region" description="Basic and acidic residues" evidence="5">
    <location>
        <begin position="145"/>
        <end position="168"/>
    </location>
</feature>
<feature type="region of interest" description="Disordered" evidence="5">
    <location>
        <begin position="145"/>
        <end position="183"/>
    </location>
</feature>
<dbReference type="AlphaFoldDB" id="A0A9K3KQY5"/>
<dbReference type="PROSITE" id="PS50103">
    <property type="entry name" value="ZF_C3H1"/>
    <property type="match status" value="1"/>
</dbReference>
<dbReference type="PANTHER" id="PTHR48051">
    <property type="match status" value="1"/>
</dbReference>
<dbReference type="PROSITE" id="PS51450">
    <property type="entry name" value="LRR"/>
    <property type="match status" value="2"/>
</dbReference>
<dbReference type="InterPro" id="IPR003591">
    <property type="entry name" value="Leu-rich_rpt_typical-subtyp"/>
</dbReference>
<dbReference type="InterPro" id="IPR050216">
    <property type="entry name" value="LRR_domain-containing"/>
</dbReference>
<sequence length="1178" mass="132162">MDTESTSQRRHALLNLEEQVRLHEATLQAQRARRDQLLKEQEQARQRKQKFLEQREALHDRYQSLVQTKDKNTSLQQNLQDSLLKSRERLQRLTTLEAMMDDMETEQDENIMMTEIDQTTTNNESQGSETREVIIREGGVVSDFHHDTNVMNDHDKLDVEPMDDHDTNAQEETTEQTNSENGSNLSISYKLVNVYSYEWLQKYHSNFEDRLSMATHNEIFMPFLPCLDASQVHEYMLLSMREANALDLDNTNFGTSLRRNLVGHTSLDIRMLASLPESTISMAKMKNENATPDSLRLKGAQIITTTSLVDPNLSLCPYELAGTCADNLCPYQHIEKEPKIVARERLPLPNLDALLEDRYGVENTSKEPTNDEISEDKSQTSVEDMHIDFTGKGYSWRASNQIEEQNFISLPNDGVESGLPGTIVDDAASQSEDEKEDFSLSSDGRFWWGGRLPPIASSGSPSVIDVFHHTFMLTIVPGATKFDDGYLTIVNSPADPKDAPGVKGLAQKGLAQKCRHLGSMVDAIQFALHAGRYDVAFTLCKALESKSLAASSHMQPDGETLQATLHDEVSNRIKALIEKAFMRNRESSMSIFENTFAIHANITLLSLVIRGVANFLDGPPVPIMNSSLVMSLAGLIQNNVMFGSKTEMHSENQSKTFDTSVLEKFLETKDPDSIHVFVDQMKLDISQLQELCLWTKRVFGRTNGVTTPRETNWEGCLQECWSVVARDLRKQGQTEAGKGETTLLQGTKSMIAIGQVIQSCLCSFANETLLHDNMQHETFTSLDRMVHQILKEVGKMTNTIPMSSILLAPLCASSIVTASLLRNYATAQQRLENFLDKNVPMKEADSPSYDSLTLLSYSEVLWSQLVQLRMSFPNEALVSEEWDARDAAAAKTSVPIVKTIDEQPLWEPSNAVKQVVKQVADKLEMSGIRLHHLGLWSDEILSQIVVQGSSAAATVSSTLLYFASTDNRSPKASSNFPQSLEWSVVLRHPNSDDDSSRRHVFLNLTPFPLPLHILHAGHHLLSLNLSHSFLSCLPRSFAWYFPNLETLDLSYNELVELPLSFKNLAKRMAKLRTFLLQNNCLKLLPDDIFRVGGAGTRSVRSCLEILNISNNQLGKFPFINAQVFSCLEELHLDHNNLVDISLAELSRLVLKIPSLRHLSLSCQGQANTTGQDEMSIQA</sequence>
<evidence type="ECO:0000256" key="5">
    <source>
        <dbReference type="SAM" id="MobiDB-lite"/>
    </source>
</evidence>
<feature type="coiled-coil region" evidence="4">
    <location>
        <begin position="13"/>
        <end position="61"/>
    </location>
</feature>
<evidence type="ECO:0000256" key="2">
    <source>
        <dbReference type="ARBA" id="ARBA00022737"/>
    </source>
</evidence>
<reference evidence="7" key="1">
    <citation type="journal article" date="2021" name="Sci. Rep.">
        <title>Diploid genomic architecture of Nitzschia inconspicua, an elite biomass production diatom.</title>
        <authorList>
            <person name="Oliver A."/>
            <person name="Podell S."/>
            <person name="Pinowska A."/>
            <person name="Traller J.C."/>
            <person name="Smith S.R."/>
            <person name="McClure R."/>
            <person name="Beliaev A."/>
            <person name="Bohutskyi P."/>
            <person name="Hill E.A."/>
            <person name="Rabines A."/>
            <person name="Zheng H."/>
            <person name="Allen L.Z."/>
            <person name="Kuo A."/>
            <person name="Grigoriev I.V."/>
            <person name="Allen A.E."/>
            <person name="Hazlebeck D."/>
            <person name="Allen E.E."/>
        </authorList>
    </citation>
    <scope>NUCLEOTIDE SEQUENCE</scope>
    <source>
        <strain evidence="7">Hildebrandi</strain>
    </source>
</reference>
<dbReference type="OrthoDB" id="49687at2759"/>
<keyword evidence="1" id="KW-0433">Leucine-rich repeat</keyword>